<comment type="caution">
    <text evidence="1">The sequence shown here is derived from an EMBL/GenBank/DDBJ whole genome shotgun (WGS) entry which is preliminary data.</text>
</comment>
<dbReference type="AlphaFoldDB" id="A0A2N0APT4"/>
<dbReference type="Proteomes" id="UP000232145">
    <property type="component" value="Unassembled WGS sequence"/>
</dbReference>
<name>A0A2N0APT4_9LEPT</name>
<dbReference type="OrthoDB" id="9938855at2"/>
<evidence type="ECO:0000313" key="1">
    <source>
        <dbReference type="EMBL" id="PJZ86307.1"/>
    </source>
</evidence>
<sequence length="402" mass="47534">MKADVPNQPVTIYLIADRPLDKRFWAYWIFDLLDEIPIQFEVLQLTYVHDFLKEIKEDISSTDTRIHITKFLDETSLLAFLDKNAMKRSLVFFYTWVSPNAYMKVISFVDKNFENYYYLMHGVGDNSCDSPISPNVWESLRNFYKKIRFIIGMMRRFKGAKYWFDSTRMRIKAQYPYFGPFGYRTKFIVTGNHFQERFLKAKEIQKIELFSKNKKTALWLDQNLPNVFQFGYKIEVDPEKYYAGLSILFRHLNDIGYDVYLTLHPDVQENDKMILENQYLKNTAKILDIPSEVASINVDLILTHDSTASYFGVLANKPIVSLMYRHLKDEHMIDSIKGLSQLLNTPLIHFDENEFDLIDFDHVSVDEKSYHKFARNFILGDQKGSPYKFMKSLIKKEIESIK</sequence>
<dbReference type="EMBL" id="NPDX01000001">
    <property type="protein sequence ID" value="PJZ86307.1"/>
    <property type="molecule type" value="Genomic_DNA"/>
</dbReference>
<gene>
    <name evidence="1" type="ORF">CH364_09120</name>
</gene>
<accession>A0A2N0APT4</accession>
<reference evidence="1 2" key="1">
    <citation type="submission" date="2017-07" db="EMBL/GenBank/DDBJ databases">
        <title>Leptospira spp. isolated from tropical soils.</title>
        <authorList>
            <person name="Thibeaux R."/>
            <person name="Iraola G."/>
            <person name="Ferres I."/>
            <person name="Bierque E."/>
            <person name="Girault D."/>
            <person name="Soupe-Gilbert M.-E."/>
            <person name="Picardeau M."/>
            <person name="Goarant C."/>
        </authorList>
    </citation>
    <scope>NUCLEOTIDE SEQUENCE [LARGE SCALE GENOMIC DNA]</scope>
    <source>
        <strain evidence="1 2">FH2-B-A1</strain>
    </source>
</reference>
<dbReference type="RefSeq" id="WP_100743189.1">
    <property type="nucleotide sequence ID" value="NZ_NPDW01000001.1"/>
</dbReference>
<organism evidence="1 2">
    <name type="scientific">Leptospira harrisiae</name>
    <dbReference type="NCBI Taxonomy" id="2023189"/>
    <lineage>
        <taxon>Bacteria</taxon>
        <taxon>Pseudomonadati</taxon>
        <taxon>Spirochaetota</taxon>
        <taxon>Spirochaetia</taxon>
        <taxon>Leptospirales</taxon>
        <taxon>Leptospiraceae</taxon>
        <taxon>Leptospira</taxon>
    </lineage>
</organism>
<keyword evidence="2" id="KW-1185">Reference proteome</keyword>
<protein>
    <recommendedName>
        <fullName evidence="3">CDP-glycerol--glycerophosphate glycerophosphotransferase</fullName>
    </recommendedName>
</protein>
<proteinExistence type="predicted"/>
<evidence type="ECO:0008006" key="3">
    <source>
        <dbReference type="Google" id="ProtNLM"/>
    </source>
</evidence>
<evidence type="ECO:0000313" key="2">
    <source>
        <dbReference type="Proteomes" id="UP000232145"/>
    </source>
</evidence>